<dbReference type="Gene3D" id="2.20.25.90">
    <property type="entry name" value="ADC-like domains"/>
    <property type="match status" value="1"/>
</dbReference>
<dbReference type="SUPFAM" id="SSF50692">
    <property type="entry name" value="ADC-like"/>
    <property type="match status" value="1"/>
</dbReference>
<keyword evidence="7" id="KW-1185">Reference proteome</keyword>
<dbReference type="Gene3D" id="2.40.40.20">
    <property type="match status" value="1"/>
</dbReference>
<gene>
    <name evidence="6" type="ORF">GCM10009547_47230</name>
</gene>
<sequence length="740" mass="78724">MTERQATCPICEAACGLTVTLDGADVVGIRGDADHPRTRGFVCPKGVALKELHHDPDRLRRPLVRRGGELVEVSWPEAFARLEELLGPVVRAHGPDAVAFHLGNPLAHDFGSWIYGWHALKLFGARQVYTTATVDHMPMMTAAALMFGARDTATFTIPTPDIDHCDLLVLLGTNPLVSNATGITAPRGRLAAIQQRGGRIVVVDPARTRTAELADEHLAIRPGGDAALLAALITTIVADGRAAELPEHYAGLDDLVGALAPFTPERVAERTGVPADRIRALAAEIAATERVAFYGRVGAMVQPFGSLTCWLLWTLAAVTGNLDRPGGLLFPQALAATHATRGRARYGDPVPMGRWTTPDGSRAEVLGELPVAALPDAILTSGQIRALITMGSNGARSTPDSARYEQALDAVDVMVSVDPYLNETTRHADLILPPPSALERDHFDYFFDQIGSHNYSRWTDAVVLVEPDRPTEHDLLLELVRVLAGLGPIDRAQIDGLLLSSLVHEVVDEPGSVVADRDPHDLLAALGDRPGPERGLDLMIRIGPYGDRFGERPDGMTLARLRKSSYGVDLGPLQPRLPDVLRTPSGAVELAPAPLVADLPRLERDLDAAFGLRLIGRRQTRSNNSWLHNAPSLMRGSKERCTLLVHPKDAAPAGLADGDLCRLSSAAGSVVVPVQISEAIRPGVVSLPHGWGHDGPGLRLAVASAHPGANLNAVTGPAGLDVPSGNAALNGTEVRIAPAG</sequence>
<dbReference type="PROSITE" id="PS51669">
    <property type="entry name" value="4FE4S_MOW_BIS_MGD"/>
    <property type="match status" value="1"/>
</dbReference>
<dbReference type="Pfam" id="PF00384">
    <property type="entry name" value="Molybdopterin"/>
    <property type="match status" value="1"/>
</dbReference>
<dbReference type="Proteomes" id="UP001500957">
    <property type="component" value="Unassembled WGS sequence"/>
</dbReference>
<feature type="domain" description="4Fe-4S Mo/W bis-MGD-type" evidence="5">
    <location>
        <begin position="1"/>
        <end position="57"/>
    </location>
</feature>
<dbReference type="Gene3D" id="3.40.50.740">
    <property type="match status" value="1"/>
</dbReference>
<evidence type="ECO:0000313" key="7">
    <source>
        <dbReference type="Proteomes" id="UP001500957"/>
    </source>
</evidence>
<dbReference type="Gene3D" id="3.40.228.10">
    <property type="entry name" value="Dimethylsulfoxide Reductase, domain 2"/>
    <property type="match status" value="1"/>
</dbReference>
<evidence type="ECO:0000259" key="5">
    <source>
        <dbReference type="PROSITE" id="PS51669"/>
    </source>
</evidence>
<dbReference type="EMBL" id="BAAAHE010000052">
    <property type="protein sequence ID" value="GAA0637370.1"/>
    <property type="molecule type" value="Genomic_DNA"/>
</dbReference>
<proteinExistence type="inferred from homology"/>
<name>A0ABN1HC00_9ACTN</name>
<dbReference type="PANTHER" id="PTHR43742:SF6">
    <property type="entry name" value="OXIDOREDUCTASE YYAE-RELATED"/>
    <property type="match status" value="1"/>
</dbReference>
<dbReference type="Pfam" id="PF01568">
    <property type="entry name" value="Molydop_binding"/>
    <property type="match status" value="1"/>
</dbReference>
<reference evidence="6 7" key="1">
    <citation type="journal article" date="2019" name="Int. J. Syst. Evol. Microbiol.">
        <title>The Global Catalogue of Microorganisms (GCM) 10K type strain sequencing project: providing services to taxonomists for standard genome sequencing and annotation.</title>
        <authorList>
            <consortium name="The Broad Institute Genomics Platform"/>
            <consortium name="The Broad Institute Genome Sequencing Center for Infectious Disease"/>
            <person name="Wu L."/>
            <person name="Ma J."/>
        </authorList>
    </citation>
    <scope>NUCLEOTIDE SEQUENCE [LARGE SCALE GENOMIC DNA]</scope>
    <source>
        <strain evidence="6 7">JCM 10671</strain>
    </source>
</reference>
<protein>
    <submittedName>
        <fullName evidence="6">Molybdopterin oxidoreductase family protein</fullName>
    </submittedName>
</protein>
<organism evidence="6 7">
    <name type="scientific">Sporichthya brevicatena</name>
    <dbReference type="NCBI Taxonomy" id="171442"/>
    <lineage>
        <taxon>Bacteria</taxon>
        <taxon>Bacillati</taxon>
        <taxon>Actinomycetota</taxon>
        <taxon>Actinomycetes</taxon>
        <taxon>Sporichthyales</taxon>
        <taxon>Sporichthyaceae</taxon>
        <taxon>Sporichthya</taxon>
    </lineage>
</organism>
<comment type="caution">
    <text evidence="6">The sequence shown here is derived from an EMBL/GenBank/DDBJ whole genome shotgun (WGS) entry which is preliminary data.</text>
</comment>
<dbReference type="InterPro" id="IPR006657">
    <property type="entry name" value="MoPterin_dinucl-bd_dom"/>
</dbReference>
<keyword evidence="2" id="KW-0479">Metal-binding</keyword>
<accession>A0ABN1HC00</accession>
<evidence type="ECO:0000313" key="6">
    <source>
        <dbReference type="EMBL" id="GAA0637370.1"/>
    </source>
</evidence>
<dbReference type="InterPro" id="IPR009010">
    <property type="entry name" value="Asp_de-COase-like_dom_sf"/>
</dbReference>
<evidence type="ECO:0000256" key="2">
    <source>
        <dbReference type="ARBA" id="ARBA00022723"/>
    </source>
</evidence>
<dbReference type="SMART" id="SM00926">
    <property type="entry name" value="Molybdop_Fe4S4"/>
    <property type="match status" value="1"/>
</dbReference>
<evidence type="ECO:0000256" key="3">
    <source>
        <dbReference type="ARBA" id="ARBA00023004"/>
    </source>
</evidence>
<comment type="similarity">
    <text evidence="1">Belongs to the prokaryotic molybdopterin-containing oxidoreductase family.</text>
</comment>
<keyword evidence="3" id="KW-0408">Iron</keyword>
<evidence type="ECO:0000256" key="4">
    <source>
        <dbReference type="ARBA" id="ARBA00023014"/>
    </source>
</evidence>
<dbReference type="RefSeq" id="WP_344609478.1">
    <property type="nucleotide sequence ID" value="NZ_BAAAHE010000052.1"/>
</dbReference>
<dbReference type="InterPro" id="IPR050612">
    <property type="entry name" value="Prok_Mopterin_Oxidored"/>
</dbReference>
<dbReference type="Pfam" id="PF04879">
    <property type="entry name" value="Molybdop_Fe4S4"/>
    <property type="match status" value="1"/>
</dbReference>
<keyword evidence="4" id="KW-0411">Iron-sulfur</keyword>
<evidence type="ECO:0000256" key="1">
    <source>
        <dbReference type="ARBA" id="ARBA00010312"/>
    </source>
</evidence>
<dbReference type="InterPro" id="IPR006963">
    <property type="entry name" value="Mopterin_OxRdtase_4Fe-4S_dom"/>
</dbReference>
<dbReference type="PANTHER" id="PTHR43742">
    <property type="entry name" value="TRIMETHYLAMINE-N-OXIDE REDUCTASE"/>
    <property type="match status" value="1"/>
</dbReference>
<dbReference type="InterPro" id="IPR006656">
    <property type="entry name" value="Mopterin_OxRdtase"/>
</dbReference>
<dbReference type="SUPFAM" id="SSF53706">
    <property type="entry name" value="Formate dehydrogenase/DMSO reductase, domains 1-3"/>
    <property type="match status" value="1"/>
</dbReference>